<keyword evidence="8" id="KW-0408">Iron</keyword>
<protein>
    <recommendedName>
        <fullName evidence="15">Cytochrome P450</fullName>
    </recommendedName>
</protein>
<comment type="similarity">
    <text evidence="2">Belongs to the cytochrome P450 family.</text>
</comment>
<sequence length="242" mass="27249">MQHHIYLTSASLSPLRAMLIMLGLGPAGAAALAIALSGRGRAAAYWWTAERAPRRLKRALRAQAVPAPRRRRGRERTGRPGRGRRHSAALALERLPRVMIPDPELVREVFQKFDQFGKPKMIRVGKLIATGVVSYEGEKWAKDRRILNPAFHHEKIKRMLPVFANCCTEMITRWENSVPLEAASEIDVWPKFQNLTGDVISRTVFGGSYQEGSRIFTAARRAIGLYTSLSETFYTRLLVLAN</sequence>
<dbReference type="PANTHER" id="PTHR24282">
    <property type="entry name" value="CYTOCHROME P450 FAMILY MEMBER"/>
    <property type="match status" value="1"/>
</dbReference>
<proteinExistence type="inferred from homology"/>
<dbReference type="GO" id="GO:0016705">
    <property type="term" value="F:oxidoreductase activity, acting on paired donors, with incorporation or reduction of molecular oxygen"/>
    <property type="evidence" value="ECO:0007669"/>
    <property type="project" value="InterPro"/>
</dbReference>
<dbReference type="InterPro" id="IPR050665">
    <property type="entry name" value="Cytochrome_P450_Monooxygen"/>
</dbReference>
<evidence type="ECO:0000256" key="1">
    <source>
        <dbReference type="ARBA" id="ARBA00004370"/>
    </source>
</evidence>
<evidence type="ECO:0000256" key="7">
    <source>
        <dbReference type="ARBA" id="ARBA00023002"/>
    </source>
</evidence>
<comment type="subcellular location">
    <subcellularLocation>
        <location evidence="1">Membrane</location>
    </subcellularLocation>
</comment>
<evidence type="ECO:0000256" key="3">
    <source>
        <dbReference type="ARBA" id="ARBA00022617"/>
    </source>
</evidence>
<evidence type="ECO:0000256" key="10">
    <source>
        <dbReference type="ARBA" id="ARBA00023136"/>
    </source>
</evidence>
<dbReference type="GO" id="GO:0005506">
    <property type="term" value="F:iron ion binding"/>
    <property type="evidence" value="ECO:0007669"/>
    <property type="project" value="InterPro"/>
</dbReference>
<evidence type="ECO:0000256" key="9">
    <source>
        <dbReference type="ARBA" id="ARBA00023033"/>
    </source>
</evidence>
<dbReference type="HOGENOM" id="CLU_1148797_0_0_1"/>
<dbReference type="Gramene" id="OPUNC05G12300.1">
    <property type="protein sequence ID" value="OPUNC05G12300.1"/>
    <property type="gene ID" value="OPUNC05G12300"/>
</dbReference>
<keyword evidence="10 12" id="KW-0472">Membrane</keyword>
<dbReference type="GO" id="GO:0020037">
    <property type="term" value="F:heme binding"/>
    <property type="evidence" value="ECO:0007669"/>
    <property type="project" value="InterPro"/>
</dbReference>
<dbReference type="PANTHER" id="PTHR24282:SF255">
    <property type="entry name" value="CYTOCHROME P450 72A11-RELATED"/>
    <property type="match status" value="1"/>
</dbReference>
<feature type="region of interest" description="Disordered" evidence="11">
    <location>
        <begin position="62"/>
        <end position="86"/>
    </location>
</feature>
<keyword evidence="6 12" id="KW-1133">Transmembrane helix</keyword>
<keyword evidence="9" id="KW-0503">Monooxygenase</keyword>
<evidence type="ECO:0000256" key="12">
    <source>
        <dbReference type="SAM" id="Phobius"/>
    </source>
</evidence>
<evidence type="ECO:0000256" key="11">
    <source>
        <dbReference type="SAM" id="MobiDB-lite"/>
    </source>
</evidence>
<dbReference type="GO" id="GO:0006629">
    <property type="term" value="P:lipid metabolic process"/>
    <property type="evidence" value="ECO:0007669"/>
    <property type="project" value="UniProtKB-ARBA"/>
</dbReference>
<evidence type="ECO:0000313" key="13">
    <source>
        <dbReference type="EnsemblPlants" id="OPUNC05G12300.1"/>
    </source>
</evidence>
<evidence type="ECO:0000313" key="14">
    <source>
        <dbReference type="Proteomes" id="UP000026962"/>
    </source>
</evidence>
<keyword evidence="3" id="KW-0349">Heme</keyword>
<evidence type="ECO:0000256" key="8">
    <source>
        <dbReference type="ARBA" id="ARBA00023004"/>
    </source>
</evidence>
<dbReference type="AlphaFoldDB" id="A0A0E0L1S9"/>
<keyword evidence="5" id="KW-0479">Metal-binding</keyword>
<feature type="transmembrane region" description="Helical" evidence="12">
    <location>
        <begin position="15"/>
        <end position="36"/>
    </location>
</feature>
<dbReference type="EnsemblPlants" id="OPUNC05G12300.1">
    <property type="protein sequence ID" value="OPUNC05G12300.1"/>
    <property type="gene ID" value="OPUNC05G12300"/>
</dbReference>
<dbReference type="GO" id="GO:0016020">
    <property type="term" value="C:membrane"/>
    <property type="evidence" value="ECO:0007669"/>
    <property type="project" value="UniProtKB-SubCell"/>
</dbReference>
<dbReference type="InterPro" id="IPR001128">
    <property type="entry name" value="Cyt_P450"/>
</dbReference>
<dbReference type="STRING" id="4537.A0A0E0L1S9"/>
<name>A0A0E0L1S9_ORYPU</name>
<dbReference type="Gene3D" id="1.10.630.10">
    <property type="entry name" value="Cytochrome P450"/>
    <property type="match status" value="1"/>
</dbReference>
<accession>A0A0E0L1S9</accession>
<dbReference type="GO" id="GO:0004497">
    <property type="term" value="F:monooxygenase activity"/>
    <property type="evidence" value="ECO:0007669"/>
    <property type="project" value="UniProtKB-KW"/>
</dbReference>
<evidence type="ECO:0000256" key="5">
    <source>
        <dbReference type="ARBA" id="ARBA00022723"/>
    </source>
</evidence>
<keyword evidence="7" id="KW-0560">Oxidoreductase</keyword>
<evidence type="ECO:0000256" key="2">
    <source>
        <dbReference type="ARBA" id="ARBA00010617"/>
    </source>
</evidence>
<keyword evidence="14" id="KW-1185">Reference proteome</keyword>
<keyword evidence="4 12" id="KW-0812">Transmembrane</keyword>
<reference evidence="13" key="2">
    <citation type="submission" date="2018-05" db="EMBL/GenBank/DDBJ databases">
        <title>OpunRS2 (Oryza punctata Reference Sequence Version 2).</title>
        <authorList>
            <person name="Zhang J."/>
            <person name="Kudrna D."/>
            <person name="Lee S."/>
            <person name="Talag J."/>
            <person name="Welchert J."/>
            <person name="Wing R.A."/>
        </authorList>
    </citation>
    <scope>NUCLEOTIDE SEQUENCE [LARGE SCALE GENOMIC DNA]</scope>
</reference>
<feature type="compositionally biased region" description="Basic residues" evidence="11">
    <location>
        <begin position="68"/>
        <end position="86"/>
    </location>
</feature>
<evidence type="ECO:0000256" key="4">
    <source>
        <dbReference type="ARBA" id="ARBA00022692"/>
    </source>
</evidence>
<dbReference type="SUPFAM" id="SSF48264">
    <property type="entry name" value="Cytochrome P450"/>
    <property type="match status" value="1"/>
</dbReference>
<reference evidence="13" key="1">
    <citation type="submission" date="2015-04" db="UniProtKB">
        <authorList>
            <consortium name="EnsemblPlants"/>
        </authorList>
    </citation>
    <scope>IDENTIFICATION</scope>
</reference>
<dbReference type="Pfam" id="PF00067">
    <property type="entry name" value="p450"/>
    <property type="match status" value="1"/>
</dbReference>
<dbReference type="Proteomes" id="UP000026962">
    <property type="component" value="Chromosome 5"/>
</dbReference>
<organism evidence="13">
    <name type="scientific">Oryza punctata</name>
    <name type="common">Red rice</name>
    <dbReference type="NCBI Taxonomy" id="4537"/>
    <lineage>
        <taxon>Eukaryota</taxon>
        <taxon>Viridiplantae</taxon>
        <taxon>Streptophyta</taxon>
        <taxon>Embryophyta</taxon>
        <taxon>Tracheophyta</taxon>
        <taxon>Spermatophyta</taxon>
        <taxon>Magnoliopsida</taxon>
        <taxon>Liliopsida</taxon>
        <taxon>Poales</taxon>
        <taxon>Poaceae</taxon>
        <taxon>BOP clade</taxon>
        <taxon>Oryzoideae</taxon>
        <taxon>Oryzeae</taxon>
        <taxon>Oryzinae</taxon>
        <taxon>Oryza</taxon>
    </lineage>
</organism>
<dbReference type="eggNOG" id="KOG0157">
    <property type="taxonomic scope" value="Eukaryota"/>
</dbReference>
<evidence type="ECO:0008006" key="15">
    <source>
        <dbReference type="Google" id="ProtNLM"/>
    </source>
</evidence>
<evidence type="ECO:0000256" key="6">
    <source>
        <dbReference type="ARBA" id="ARBA00022989"/>
    </source>
</evidence>
<dbReference type="InterPro" id="IPR036396">
    <property type="entry name" value="Cyt_P450_sf"/>
</dbReference>